<evidence type="ECO:0000313" key="3">
    <source>
        <dbReference type="EMBL" id="ORB45501.1"/>
    </source>
</evidence>
<dbReference type="AlphaFoldDB" id="A0A1X0IF50"/>
<keyword evidence="4" id="KW-1185">Reference proteome</keyword>
<keyword evidence="1" id="KW-0456">Lyase</keyword>
<name>A0A1X0IF50_9MYCO</name>
<gene>
    <name evidence="3" type="ORF">BST39_04635</name>
</gene>
<dbReference type="STRING" id="590652.BST39_04635"/>
<dbReference type="Pfam" id="PF04909">
    <property type="entry name" value="Amidohydro_2"/>
    <property type="match status" value="1"/>
</dbReference>
<proteinExistence type="predicted"/>
<organism evidence="3 4">
    <name type="scientific">Mycobacterium paraseoulense</name>
    <dbReference type="NCBI Taxonomy" id="590652"/>
    <lineage>
        <taxon>Bacteria</taxon>
        <taxon>Bacillati</taxon>
        <taxon>Actinomycetota</taxon>
        <taxon>Actinomycetes</taxon>
        <taxon>Mycobacteriales</taxon>
        <taxon>Mycobacteriaceae</taxon>
        <taxon>Mycobacterium</taxon>
    </lineage>
</organism>
<comment type="caution">
    <text evidence="3">The sequence shown here is derived from an EMBL/GenBank/DDBJ whole genome shotgun (WGS) entry which is preliminary data.</text>
</comment>
<dbReference type="OrthoDB" id="8673349at2"/>
<dbReference type="InterPro" id="IPR006680">
    <property type="entry name" value="Amidohydro-rel"/>
</dbReference>
<dbReference type="Gene3D" id="3.20.20.140">
    <property type="entry name" value="Metal-dependent hydrolases"/>
    <property type="match status" value="1"/>
</dbReference>
<protein>
    <recommendedName>
        <fullName evidence="2">Amidohydrolase-related domain-containing protein</fullName>
    </recommendedName>
</protein>
<evidence type="ECO:0000259" key="2">
    <source>
        <dbReference type="Pfam" id="PF04909"/>
    </source>
</evidence>
<dbReference type="InterPro" id="IPR032466">
    <property type="entry name" value="Metal_Hydrolase"/>
</dbReference>
<accession>A0A1X0IF50</accession>
<dbReference type="GO" id="GO:0016831">
    <property type="term" value="F:carboxy-lyase activity"/>
    <property type="evidence" value="ECO:0007669"/>
    <property type="project" value="InterPro"/>
</dbReference>
<dbReference type="PANTHER" id="PTHR21240">
    <property type="entry name" value="2-AMINO-3-CARBOXYLMUCONATE-6-SEMIALDEHYDE DECARBOXYLASE"/>
    <property type="match status" value="1"/>
</dbReference>
<feature type="domain" description="Amidohydrolase-related" evidence="2">
    <location>
        <begin position="110"/>
        <end position="371"/>
    </location>
</feature>
<evidence type="ECO:0000313" key="4">
    <source>
        <dbReference type="Proteomes" id="UP000192513"/>
    </source>
</evidence>
<dbReference type="GO" id="GO:0016787">
    <property type="term" value="F:hydrolase activity"/>
    <property type="evidence" value="ECO:0007669"/>
    <property type="project" value="InterPro"/>
</dbReference>
<dbReference type="GO" id="GO:0005737">
    <property type="term" value="C:cytoplasm"/>
    <property type="evidence" value="ECO:0007669"/>
    <property type="project" value="TreeGrafter"/>
</dbReference>
<dbReference type="PANTHER" id="PTHR21240:SF28">
    <property type="entry name" value="ISO-OROTATE DECARBOXYLASE (EUROFUNG)"/>
    <property type="match status" value="1"/>
</dbReference>
<dbReference type="SUPFAM" id="SSF51556">
    <property type="entry name" value="Metallo-dependent hydrolases"/>
    <property type="match status" value="1"/>
</dbReference>
<dbReference type="GO" id="GO:0019748">
    <property type="term" value="P:secondary metabolic process"/>
    <property type="evidence" value="ECO:0007669"/>
    <property type="project" value="TreeGrafter"/>
</dbReference>
<sequence>MMLKLFSVDDHIVEPADVWTKRLPRKFQEKGPHVIDADGRQFWVFEDQRSATMGLNAVAGKAPEDWGTDPVRFTDLIPGCYDAAARADDFRADGIVGSVLFPSLPGFGGRVFFEMKDKELADLCVRAYNDFVMDEWCAAAPDIFVPTIILQLWDPDLAAAELRRCAERGARAVSFPENPSYLKLPSLHTDHWDPVFHAFEETGVVCSMHLGSSGHIPIPTPDSHFSVAITAAPAVVGIETITDMLFGTLPRRFPNVQFVMTEGGIGYIPYVLERADFVWGKHRFWAPFGDIKPSEIFNRQFAVCAVNESFGLSEDSIDRIGIDNILWESDYPHSETAWPSSQTEVAKALGHLTPEQIDKITHRNAERIFNFPVTKEAKAAGIQHRLDNAEANGERPQAIKAYPVDATPNGDLPDVTRVVAGTAK</sequence>
<dbReference type="InterPro" id="IPR032465">
    <property type="entry name" value="ACMSD"/>
</dbReference>
<reference evidence="3 4" key="1">
    <citation type="submission" date="2017-02" db="EMBL/GenBank/DDBJ databases">
        <title>The new phylogeny of genus Mycobacterium.</title>
        <authorList>
            <person name="Tortoli E."/>
            <person name="Trovato A."/>
            <person name="Cirillo D.M."/>
        </authorList>
    </citation>
    <scope>NUCLEOTIDE SEQUENCE [LARGE SCALE GENOMIC DNA]</scope>
    <source>
        <strain evidence="3 4">DSM 45000</strain>
    </source>
</reference>
<dbReference type="EMBL" id="MVIE01000004">
    <property type="protein sequence ID" value="ORB45501.1"/>
    <property type="molecule type" value="Genomic_DNA"/>
</dbReference>
<dbReference type="Proteomes" id="UP000192513">
    <property type="component" value="Unassembled WGS sequence"/>
</dbReference>
<evidence type="ECO:0000256" key="1">
    <source>
        <dbReference type="ARBA" id="ARBA00023239"/>
    </source>
</evidence>